<dbReference type="InterPro" id="IPR040457">
    <property type="entry name" value="GCP_C"/>
</dbReference>
<accession>H2ZE07</accession>
<evidence type="ECO:0000256" key="7">
    <source>
        <dbReference type="ARBA" id="ARBA00093572"/>
    </source>
</evidence>
<dbReference type="Pfam" id="PF04130">
    <property type="entry name" value="GCP_C_terminal"/>
    <property type="match status" value="1"/>
</dbReference>
<evidence type="ECO:0000313" key="12">
    <source>
        <dbReference type="Proteomes" id="UP000007875"/>
    </source>
</evidence>
<evidence type="ECO:0000256" key="2">
    <source>
        <dbReference type="ARBA" id="ARBA00010337"/>
    </source>
</evidence>
<comment type="function">
    <text evidence="6">Component of the gamma-tubulin ring complex (gTuRC) which mediates microtubule nucleation. The gTuRC regulates the minus-end nucleation of alpha-beta tubulin heterodimers that grow into microtubule protafilaments, a critical step in centrosome duplication and spindle formation. Plays a role in neuronal migration.</text>
</comment>
<dbReference type="GO" id="GO:0000922">
    <property type="term" value="C:spindle pole"/>
    <property type="evidence" value="ECO:0007669"/>
    <property type="project" value="InterPro"/>
</dbReference>
<feature type="domain" description="Gamma tubulin complex component C-terminal" evidence="9">
    <location>
        <begin position="517"/>
        <end position="873"/>
    </location>
</feature>
<name>H2ZE07_CIOSA</name>
<dbReference type="eggNOG" id="KOG2001">
    <property type="taxonomic scope" value="Eukaryota"/>
</dbReference>
<reference evidence="11" key="3">
    <citation type="submission" date="2025-09" db="UniProtKB">
        <authorList>
            <consortium name="Ensembl"/>
        </authorList>
    </citation>
    <scope>IDENTIFICATION</scope>
</reference>
<dbReference type="InterPro" id="IPR041470">
    <property type="entry name" value="GCP_N"/>
</dbReference>
<dbReference type="GO" id="GO:0043015">
    <property type="term" value="F:gamma-tubulin binding"/>
    <property type="evidence" value="ECO:0007669"/>
    <property type="project" value="InterPro"/>
</dbReference>
<dbReference type="GO" id="GO:0007020">
    <property type="term" value="P:microtubule nucleation"/>
    <property type="evidence" value="ECO:0007669"/>
    <property type="project" value="InterPro"/>
</dbReference>
<proteinExistence type="inferred from homology"/>
<sequence>MSDEFRVHHCVNQLLRLLRVDGGPNASDLTEHILKNRTPFVTTQVNTHSSTVHISEHARKPQEFVHKFEELKSKNVRNVDSLIFLLSNIIENPGIHTTITKCASVRGDADKLIPQFPPSGLGSSLMTLPASGTKLTPQELIELRNNLEKATTSSTLSSESVRKMLHEQQQSRKSTLVTPTQPPWLIGPMRKINLTLDFPFNTSTQHPINPIGNLPVLGQEQEVVKDVLAVLAGVEGRHILVRQGEDKYSPRRFIIEPSMDVALAEMVNLIVCVASSYSIVVNFIEERSSFVYGQVNHALCAAMKSIIKEYQINLAQLDDHRRRGHLTLQRLVFLLQPVIQQMEVVASVATAVERGNCIGGSVLSLLHSRIVASVGDKVSEDLYTHLAQLSNVPYLEMLEKWIYKGEIVDCYSEFLVEQQDKFSKEKLLDEYNDQYWELRYTLCRDRIPIYLEQMADKILNTGKYLNVVHECGRSVCFPDAREIIYSPTKKEYVQQIEQAHSYASQLLLDLLMEEHNLAARLRSVKSYFLLNDGDFLLHFMDLTESEMKMPMEDIMPNRLETLLELAIRTSMSDRDPYKDDLKIVLLNYDLITQLVRILSIDTIEESVVKSLDPTEISLSGLESFALDYTVRWPLSLVISRKSLTKYQMLFRHLFYCKHVERHLSSVWLKFKTLKKNVLHSRSWFVEAMLILQKMLHFVQNFEYYMMFEVLEPNWINLEKNLKAAVNVDEVLDYHTDFLRQCLQDCLLTNTELLKMLSKLLMLCVSFSNFMQGLSRQVDGPMLEENLEHSTLAGPPTAIEIQSEADRLATATLASAHLDDLATSADHQVTVDAFKRNFTTVLMNLLNRVSFISREEGQHGLFNILHKLDYNGYYRSRM</sequence>
<dbReference type="InterPro" id="IPR042241">
    <property type="entry name" value="GCP_C_sf"/>
</dbReference>
<comment type="subcellular location">
    <subcellularLocation>
        <location evidence="1">Cytoplasm</location>
        <location evidence="1">Cytoskeleton</location>
        <location evidence="1">Microtubule organizing center</location>
        <location evidence="1">Centrosome</location>
    </subcellularLocation>
</comment>
<comment type="similarity">
    <text evidence="2 8">Belongs to the TUBGCP family.</text>
</comment>
<keyword evidence="4 8" id="KW-0493">Microtubule</keyword>
<dbReference type="Gene3D" id="1.20.120.1900">
    <property type="entry name" value="Gamma-tubulin complex, C-terminal domain"/>
    <property type="match status" value="1"/>
</dbReference>
<protein>
    <recommendedName>
        <fullName evidence="8">Gamma-tubulin complex component</fullName>
    </recommendedName>
</protein>
<keyword evidence="5 8" id="KW-0206">Cytoskeleton</keyword>
<feature type="domain" description="Gamma tubulin complex component protein N-terminal" evidence="10">
    <location>
        <begin position="224"/>
        <end position="514"/>
    </location>
</feature>
<dbReference type="FunCoup" id="H2ZE07">
    <property type="interactions" value="383"/>
</dbReference>
<keyword evidence="3 8" id="KW-0963">Cytoplasm</keyword>
<dbReference type="FunFam" id="1.20.120.1900:FF:000002">
    <property type="entry name" value="Gamma-tubulin complex component"/>
    <property type="match status" value="1"/>
</dbReference>
<dbReference type="PANTHER" id="PTHR19302:SF13">
    <property type="entry name" value="GAMMA-TUBULIN COMPLEX COMPONENT 2"/>
    <property type="match status" value="1"/>
</dbReference>
<dbReference type="GO" id="GO:0051225">
    <property type="term" value="P:spindle assembly"/>
    <property type="evidence" value="ECO:0007669"/>
    <property type="project" value="TreeGrafter"/>
</dbReference>
<evidence type="ECO:0000256" key="6">
    <source>
        <dbReference type="ARBA" id="ARBA00093403"/>
    </source>
</evidence>
<dbReference type="GO" id="GO:0031122">
    <property type="term" value="P:cytoplasmic microtubule organization"/>
    <property type="evidence" value="ECO:0007669"/>
    <property type="project" value="TreeGrafter"/>
</dbReference>
<dbReference type="GO" id="GO:0051321">
    <property type="term" value="P:meiotic cell cycle"/>
    <property type="evidence" value="ECO:0007669"/>
    <property type="project" value="TreeGrafter"/>
</dbReference>
<evidence type="ECO:0000256" key="1">
    <source>
        <dbReference type="ARBA" id="ARBA00004300"/>
    </source>
</evidence>
<dbReference type="OMA" id="QNMSGDP"/>
<dbReference type="GO" id="GO:0000930">
    <property type="term" value="C:gamma-tubulin complex"/>
    <property type="evidence" value="ECO:0007669"/>
    <property type="project" value="TreeGrafter"/>
</dbReference>
<dbReference type="Proteomes" id="UP000007875">
    <property type="component" value="Unassembled WGS sequence"/>
</dbReference>
<dbReference type="PANTHER" id="PTHR19302">
    <property type="entry name" value="GAMMA TUBULIN COMPLEX PROTEIN"/>
    <property type="match status" value="1"/>
</dbReference>
<dbReference type="AlphaFoldDB" id="H2ZE07"/>
<dbReference type="InParanoid" id="H2ZE07"/>
<dbReference type="GO" id="GO:0005874">
    <property type="term" value="C:microtubule"/>
    <property type="evidence" value="ECO:0007669"/>
    <property type="project" value="UniProtKB-KW"/>
</dbReference>
<evidence type="ECO:0000256" key="5">
    <source>
        <dbReference type="ARBA" id="ARBA00023212"/>
    </source>
</evidence>
<evidence type="ECO:0000256" key="3">
    <source>
        <dbReference type="ARBA" id="ARBA00022490"/>
    </source>
</evidence>
<evidence type="ECO:0000256" key="8">
    <source>
        <dbReference type="RuleBase" id="RU363050"/>
    </source>
</evidence>
<keyword evidence="12" id="KW-1185">Reference proteome</keyword>
<evidence type="ECO:0000256" key="4">
    <source>
        <dbReference type="ARBA" id="ARBA00022701"/>
    </source>
</evidence>
<dbReference type="Ensembl" id="ENSCSAVT00000016002.1">
    <property type="protein sequence ID" value="ENSCSAVP00000015823.1"/>
    <property type="gene ID" value="ENSCSAVG00000009303.1"/>
</dbReference>
<dbReference type="STRING" id="51511.ENSCSAVP00000015823"/>
<dbReference type="GO" id="GO:0005813">
    <property type="term" value="C:centrosome"/>
    <property type="evidence" value="ECO:0007669"/>
    <property type="project" value="UniProtKB-SubCell"/>
</dbReference>
<reference evidence="12" key="1">
    <citation type="submission" date="2003-08" db="EMBL/GenBank/DDBJ databases">
        <authorList>
            <person name="Birren B."/>
            <person name="Nusbaum C."/>
            <person name="Abebe A."/>
            <person name="Abouelleil A."/>
            <person name="Adekoya E."/>
            <person name="Ait-zahra M."/>
            <person name="Allen N."/>
            <person name="Allen T."/>
            <person name="An P."/>
            <person name="Anderson M."/>
            <person name="Anderson S."/>
            <person name="Arachchi H."/>
            <person name="Armbruster J."/>
            <person name="Bachantsang P."/>
            <person name="Baldwin J."/>
            <person name="Barry A."/>
            <person name="Bayul T."/>
            <person name="Blitshsteyn B."/>
            <person name="Bloom T."/>
            <person name="Blye J."/>
            <person name="Boguslavskiy L."/>
            <person name="Borowsky M."/>
            <person name="Boukhgalter B."/>
            <person name="Brunache A."/>
            <person name="Butler J."/>
            <person name="Calixte N."/>
            <person name="Calvo S."/>
            <person name="Camarata J."/>
            <person name="Campo K."/>
            <person name="Chang J."/>
            <person name="Cheshatsang Y."/>
            <person name="Citroen M."/>
            <person name="Collymore A."/>
            <person name="Considine T."/>
            <person name="Cook A."/>
            <person name="Cooke P."/>
            <person name="Corum B."/>
            <person name="Cuomo C."/>
            <person name="David R."/>
            <person name="Dawoe T."/>
            <person name="Degray S."/>
            <person name="Dodge S."/>
            <person name="Dooley K."/>
            <person name="Dorje P."/>
            <person name="Dorjee K."/>
            <person name="Dorris L."/>
            <person name="Duffey N."/>
            <person name="Dupes A."/>
            <person name="Elkins T."/>
            <person name="Engels R."/>
            <person name="Erickson J."/>
            <person name="Farina A."/>
            <person name="Faro S."/>
            <person name="Ferreira P."/>
            <person name="Fischer H."/>
            <person name="Fitzgerald M."/>
            <person name="Foley K."/>
            <person name="Gage D."/>
            <person name="Galagan J."/>
            <person name="Gearin G."/>
            <person name="Gnerre S."/>
            <person name="Gnirke A."/>
            <person name="Goyette A."/>
            <person name="Graham J."/>
            <person name="Grandbois E."/>
            <person name="Gyaltsen K."/>
            <person name="Hafez N."/>
            <person name="Hagopian D."/>
            <person name="Hagos B."/>
            <person name="Hall J."/>
            <person name="Hatcher B."/>
            <person name="Heller A."/>
            <person name="Higgins H."/>
            <person name="Honan T."/>
            <person name="Horn A."/>
            <person name="Houde N."/>
            <person name="Hughes L."/>
            <person name="Hulme W."/>
            <person name="Husby E."/>
            <person name="Iliev I."/>
            <person name="Jaffe D."/>
            <person name="Jones C."/>
            <person name="Kamal M."/>
            <person name="Kamat A."/>
            <person name="Kamvysselis M."/>
            <person name="Karlsson E."/>
            <person name="Kells C."/>
            <person name="Kieu A."/>
            <person name="Kisner P."/>
            <person name="Kodira C."/>
            <person name="Kulbokas E."/>
            <person name="Labutti K."/>
            <person name="Lama D."/>
            <person name="Landers T."/>
            <person name="Leger J."/>
            <person name="Levine S."/>
            <person name="Lewis D."/>
            <person name="Lewis T."/>
            <person name="Lindblad-toh K."/>
            <person name="Liu X."/>
            <person name="Lokyitsang T."/>
            <person name="Lokyitsang Y."/>
            <person name="Lucien O."/>
            <person name="Lui A."/>
            <person name="Ma L.J."/>
            <person name="Mabbitt R."/>
            <person name="Macdonald J."/>
            <person name="Maclean C."/>
            <person name="Major J."/>
            <person name="Manning J."/>
            <person name="Marabella R."/>
            <person name="Maru K."/>
            <person name="Matthews C."/>
            <person name="Mauceli E."/>
            <person name="Mccarthy M."/>
            <person name="Mcdonough S."/>
            <person name="Mcghee T."/>
            <person name="Meldrim J."/>
            <person name="Meneus L."/>
            <person name="Mesirov J."/>
            <person name="Mihalev A."/>
            <person name="Mihova T."/>
            <person name="Mikkelsen T."/>
            <person name="Mlenga V."/>
            <person name="Moru K."/>
            <person name="Mozes J."/>
            <person name="Mulrain L."/>
            <person name="Munson G."/>
            <person name="Naylor J."/>
            <person name="Newes C."/>
            <person name="Nguyen C."/>
            <person name="Nguyen N."/>
            <person name="Nguyen T."/>
            <person name="Nicol R."/>
            <person name="Nielsen C."/>
            <person name="Nizzari M."/>
            <person name="Norbu C."/>
            <person name="Norbu N."/>
            <person name="O'donnell P."/>
            <person name="Okoawo O."/>
            <person name="O'leary S."/>
            <person name="Omotosho B."/>
            <person name="O'neill K."/>
            <person name="Osman S."/>
            <person name="Parker S."/>
            <person name="Perrin D."/>
            <person name="Phunkhang P."/>
            <person name="Piqani B."/>
            <person name="Purcell S."/>
            <person name="Rachupka T."/>
            <person name="Ramasamy U."/>
            <person name="Rameau R."/>
            <person name="Ray V."/>
            <person name="Raymond C."/>
            <person name="Retta R."/>
            <person name="Richardson S."/>
            <person name="Rise C."/>
            <person name="Rodriguez J."/>
            <person name="Rogers J."/>
            <person name="Rogov P."/>
            <person name="Rutman M."/>
            <person name="Schupbach R."/>
            <person name="Seaman C."/>
            <person name="Settipalli S."/>
            <person name="Sharpe T."/>
            <person name="Sheridan J."/>
            <person name="Sherpa N."/>
            <person name="Shi J."/>
            <person name="Smirnov S."/>
            <person name="Smith C."/>
            <person name="Sougnez C."/>
            <person name="Spencer B."/>
            <person name="Stalker J."/>
            <person name="Stange-thomann N."/>
            <person name="Stavropoulos S."/>
            <person name="Stetson K."/>
            <person name="Stone C."/>
            <person name="Stone S."/>
            <person name="Stubbs M."/>
            <person name="Talamas J."/>
            <person name="Tchuinga P."/>
            <person name="Tenzing P."/>
            <person name="Tesfaye S."/>
            <person name="Theodore J."/>
            <person name="Thoulutsang Y."/>
            <person name="Topham K."/>
            <person name="Towey S."/>
            <person name="Tsamla T."/>
            <person name="Tsomo N."/>
            <person name="Vallee D."/>
            <person name="Vassiliev H."/>
            <person name="Venkataraman V."/>
            <person name="Vinson J."/>
            <person name="Vo A."/>
            <person name="Wade C."/>
            <person name="Wang S."/>
            <person name="Wangchuk T."/>
            <person name="Wangdi T."/>
            <person name="Whittaker C."/>
            <person name="Wilkinson J."/>
            <person name="Wu Y."/>
            <person name="Wyman D."/>
            <person name="Yadav S."/>
            <person name="Yang S."/>
            <person name="Yang X."/>
            <person name="Yeager S."/>
            <person name="Yee E."/>
            <person name="Young G."/>
            <person name="Zainoun J."/>
            <person name="Zembeck L."/>
            <person name="Zimmer A."/>
            <person name="Zody M."/>
            <person name="Lander E."/>
        </authorList>
    </citation>
    <scope>NUCLEOTIDE SEQUENCE [LARGE SCALE GENOMIC DNA]</scope>
</reference>
<reference evidence="11" key="2">
    <citation type="submission" date="2025-08" db="UniProtKB">
        <authorList>
            <consortium name="Ensembl"/>
        </authorList>
    </citation>
    <scope>IDENTIFICATION</scope>
</reference>
<comment type="subunit">
    <text evidence="7">Component of the gamma-tubulin ring complex (gTuRC) consisting of TUBGCP2, TUBGCP3, TUBGCP4, TUBGCP5 and TUBGCP6 and gamma-tubulin TUBG1 or TUBG2. TUBGCP2, TUBGCP3, TUBGCP4, TUBGCP5 and TUBGCP6 assemble in a 5:5:2:1:1 stoichiometry; each is associated with a gamma-tubulin, thereby arranging 14 gamma-tubulins in a helical manner. Gamma-tubulin at the first position is blocked by TUBGCP3 at the last position, allowing 13 protafilaments to grow into a microtubule. The gTuRC (via TUBGCP3 and TUBGCP6) interacts with ACTB and MZT1; the interactions form a luminal bridge that stabilizes the initial structure during complex assembly. The gTuRC (via TUBGCP2) interacts with MZT2A/MZT2B and CDK5RAP2 (via CM1 motif); the interactions play a role in gTuRC activation. Interacts with ATF5; the ATF5:PCNT:polyglutamylated tubulin (PGT) tripartite unites the mother centriole and the pericentriolar material (PCM) in the centrosome.</text>
</comment>
<organism evidence="11 12">
    <name type="scientific">Ciona savignyi</name>
    <name type="common">Pacific transparent sea squirt</name>
    <dbReference type="NCBI Taxonomy" id="51511"/>
    <lineage>
        <taxon>Eukaryota</taxon>
        <taxon>Metazoa</taxon>
        <taxon>Chordata</taxon>
        <taxon>Tunicata</taxon>
        <taxon>Ascidiacea</taxon>
        <taxon>Phlebobranchia</taxon>
        <taxon>Cionidae</taxon>
        <taxon>Ciona</taxon>
    </lineage>
</organism>
<evidence type="ECO:0000259" key="10">
    <source>
        <dbReference type="Pfam" id="PF17681"/>
    </source>
</evidence>
<dbReference type="InterPro" id="IPR007259">
    <property type="entry name" value="GCP"/>
</dbReference>
<dbReference type="GeneTree" id="ENSGT00940000156697"/>
<evidence type="ECO:0000313" key="11">
    <source>
        <dbReference type="Ensembl" id="ENSCSAVP00000015823.1"/>
    </source>
</evidence>
<dbReference type="GO" id="GO:0051011">
    <property type="term" value="F:microtubule minus-end binding"/>
    <property type="evidence" value="ECO:0007669"/>
    <property type="project" value="TreeGrafter"/>
</dbReference>
<dbReference type="Pfam" id="PF17681">
    <property type="entry name" value="GCP_N_terminal"/>
    <property type="match status" value="1"/>
</dbReference>
<dbReference type="GO" id="GO:0000278">
    <property type="term" value="P:mitotic cell cycle"/>
    <property type="evidence" value="ECO:0007669"/>
    <property type="project" value="TreeGrafter"/>
</dbReference>
<evidence type="ECO:0000259" key="9">
    <source>
        <dbReference type="Pfam" id="PF04130"/>
    </source>
</evidence>